<sequence length="355" mass="37909">MKLIKVLTITLSLVLILGVCPVVQADDGNAEVELKVEVVPPPSPPRGGGESFTRGTGCNLTIDVVDETTLADYNCEDGIILDTYYTSDAGNNVTLGLDIGTRVACGDNVPERLEVRLADQPPPALGVTLVSPVYNLTAYFNGVPEPVTFEPPAGLAINFDMGKVPENTASVYVAYYDEEHGWTRLDAPGGLIAEAGMAVALVGHFTPFAVLAVPRAPLLVSPPLPPPPLARFELRDLDINPNNVFSGETVSISVRATNIGDLGGQYSLSLKIDGLIENSKVIVLAAGQGQEIIFIFTPEKPGSYRVEIGGLEGSFLVKVPPAEPVGYWWLIPLIIGLLLALWAFLILRKKREQAA</sequence>
<dbReference type="Gene3D" id="2.60.40.10">
    <property type="entry name" value="Immunoglobulins"/>
    <property type="match status" value="1"/>
</dbReference>
<accession>A0A6M3M4S9</accession>
<evidence type="ECO:0000313" key="2">
    <source>
        <dbReference type="EMBL" id="QJB00256.1"/>
    </source>
</evidence>
<feature type="transmembrane region" description="Helical" evidence="1">
    <location>
        <begin position="327"/>
        <end position="347"/>
    </location>
</feature>
<keyword evidence="1" id="KW-1133">Transmembrane helix</keyword>
<dbReference type="InterPro" id="IPR013783">
    <property type="entry name" value="Ig-like_fold"/>
</dbReference>
<organism evidence="2">
    <name type="scientific">viral metagenome</name>
    <dbReference type="NCBI Taxonomy" id="1070528"/>
    <lineage>
        <taxon>unclassified sequences</taxon>
        <taxon>metagenomes</taxon>
        <taxon>organismal metagenomes</taxon>
    </lineage>
</organism>
<gene>
    <name evidence="2" type="ORF">MM171A00648_0016</name>
</gene>
<evidence type="ECO:0000256" key="1">
    <source>
        <dbReference type="SAM" id="Phobius"/>
    </source>
</evidence>
<keyword evidence="1" id="KW-0472">Membrane</keyword>
<dbReference type="EMBL" id="MT143686">
    <property type="protein sequence ID" value="QJB00256.1"/>
    <property type="molecule type" value="Genomic_DNA"/>
</dbReference>
<proteinExistence type="predicted"/>
<name>A0A6M3M4S9_9ZZZZ</name>
<protein>
    <recommendedName>
        <fullName evidence="3">CARDB domain-containing protein</fullName>
    </recommendedName>
</protein>
<reference evidence="2" key="1">
    <citation type="submission" date="2020-03" db="EMBL/GenBank/DDBJ databases">
        <title>The deep terrestrial virosphere.</title>
        <authorList>
            <person name="Holmfeldt K."/>
            <person name="Nilsson E."/>
            <person name="Simone D."/>
            <person name="Lopez-Fernandez M."/>
            <person name="Wu X."/>
            <person name="de Brujin I."/>
            <person name="Lundin D."/>
            <person name="Andersson A."/>
            <person name="Bertilsson S."/>
            <person name="Dopson M."/>
        </authorList>
    </citation>
    <scope>NUCLEOTIDE SEQUENCE</scope>
    <source>
        <strain evidence="2">MM171A00648</strain>
    </source>
</reference>
<keyword evidence="1" id="KW-0812">Transmembrane</keyword>
<dbReference type="AlphaFoldDB" id="A0A6M3M4S9"/>
<evidence type="ECO:0008006" key="3">
    <source>
        <dbReference type="Google" id="ProtNLM"/>
    </source>
</evidence>